<keyword evidence="3" id="KW-1185">Reference proteome</keyword>
<keyword evidence="1" id="KW-0472">Membrane</keyword>
<dbReference type="EMBL" id="JALIDZ010000005">
    <property type="protein sequence ID" value="MCT8972516.1"/>
    <property type="molecule type" value="Genomic_DNA"/>
</dbReference>
<dbReference type="AlphaFoldDB" id="A0AAW5QWT3"/>
<dbReference type="InterPro" id="IPR006696">
    <property type="entry name" value="DUF423"/>
</dbReference>
<dbReference type="RefSeq" id="WP_261616099.1">
    <property type="nucleotide sequence ID" value="NZ_JALIDZ010000005.1"/>
</dbReference>
<proteinExistence type="predicted"/>
<sequence>MTERVGVNRAALLGAGILGFAGVTAAAASSHVGSDPRMLDAVATICLAHAPALLALALLAPRHVVLRVAALLLFAGAALFSADVGLRALGYGRLFFMAAPAGGVVMLAGWLAVALSAVTMRRPADGTSG</sequence>
<dbReference type="Proteomes" id="UP001320898">
    <property type="component" value="Unassembled WGS sequence"/>
</dbReference>
<evidence type="ECO:0000313" key="2">
    <source>
        <dbReference type="EMBL" id="MCT8972516.1"/>
    </source>
</evidence>
<comment type="caution">
    <text evidence="2">The sequence shown here is derived from an EMBL/GenBank/DDBJ whole genome shotgun (WGS) entry which is preliminary data.</text>
</comment>
<protein>
    <submittedName>
        <fullName evidence="2">DUF423 domain-containing protein</fullName>
    </submittedName>
</protein>
<evidence type="ECO:0000313" key="3">
    <source>
        <dbReference type="Proteomes" id="UP001320898"/>
    </source>
</evidence>
<evidence type="ECO:0000256" key="1">
    <source>
        <dbReference type="SAM" id="Phobius"/>
    </source>
</evidence>
<accession>A0AAW5QWT3</accession>
<feature type="transmembrane region" description="Helical" evidence="1">
    <location>
        <begin position="64"/>
        <end position="82"/>
    </location>
</feature>
<keyword evidence="1" id="KW-0812">Transmembrane</keyword>
<organism evidence="2 3">
    <name type="scientific">Microbaculum marinisediminis</name>
    <dbReference type="NCBI Taxonomy" id="2931392"/>
    <lineage>
        <taxon>Bacteria</taxon>
        <taxon>Pseudomonadati</taxon>
        <taxon>Pseudomonadota</taxon>
        <taxon>Alphaproteobacteria</taxon>
        <taxon>Hyphomicrobiales</taxon>
        <taxon>Tepidamorphaceae</taxon>
        <taxon>Microbaculum</taxon>
    </lineage>
</organism>
<gene>
    <name evidence="2" type="ORF">MUB46_11665</name>
</gene>
<feature type="transmembrane region" description="Helical" evidence="1">
    <location>
        <begin position="94"/>
        <end position="118"/>
    </location>
</feature>
<keyword evidence="1" id="KW-1133">Transmembrane helix</keyword>
<dbReference type="Pfam" id="PF04241">
    <property type="entry name" value="DUF423"/>
    <property type="match status" value="1"/>
</dbReference>
<reference evidence="2 3" key="1">
    <citation type="submission" date="2022-04" db="EMBL/GenBank/DDBJ databases">
        <authorList>
            <person name="Ye Y.-Q."/>
            <person name="Du Z.-J."/>
        </authorList>
    </citation>
    <scope>NUCLEOTIDE SEQUENCE [LARGE SCALE GENOMIC DNA]</scope>
    <source>
        <strain evidence="2 3">A6E488</strain>
    </source>
</reference>
<name>A0AAW5QWT3_9HYPH</name>
<feature type="transmembrane region" description="Helical" evidence="1">
    <location>
        <begin position="41"/>
        <end position="59"/>
    </location>
</feature>